<gene>
    <name evidence="9" type="ORF">J2S57_000252</name>
</gene>
<evidence type="ECO:0000256" key="5">
    <source>
        <dbReference type="ARBA" id="ARBA00022692"/>
    </source>
</evidence>
<evidence type="ECO:0000256" key="1">
    <source>
        <dbReference type="ARBA" id="ARBA00004651"/>
    </source>
</evidence>
<proteinExistence type="inferred from homology"/>
<keyword evidence="5 8" id="KW-0812">Transmembrane</keyword>
<evidence type="ECO:0000256" key="4">
    <source>
        <dbReference type="ARBA" id="ARBA00022475"/>
    </source>
</evidence>
<keyword evidence="6 8" id="KW-1133">Transmembrane helix</keyword>
<name>A0ABT9NVP8_9ACTN</name>
<evidence type="ECO:0000313" key="10">
    <source>
        <dbReference type="Proteomes" id="UP001235712"/>
    </source>
</evidence>
<feature type="transmembrane region" description="Helical" evidence="8">
    <location>
        <begin position="54"/>
        <end position="78"/>
    </location>
</feature>
<organism evidence="9 10">
    <name type="scientific">Kineosporia succinea</name>
    <dbReference type="NCBI Taxonomy" id="84632"/>
    <lineage>
        <taxon>Bacteria</taxon>
        <taxon>Bacillati</taxon>
        <taxon>Actinomycetota</taxon>
        <taxon>Actinomycetes</taxon>
        <taxon>Kineosporiales</taxon>
        <taxon>Kineosporiaceae</taxon>
        <taxon>Kineosporia</taxon>
    </lineage>
</organism>
<dbReference type="Pfam" id="PF03591">
    <property type="entry name" value="AzlC"/>
    <property type="match status" value="1"/>
</dbReference>
<keyword evidence="7 8" id="KW-0472">Membrane</keyword>
<comment type="caution">
    <text evidence="9">The sequence shown here is derived from an EMBL/GenBank/DDBJ whole genome shotgun (WGS) entry which is preliminary data.</text>
</comment>
<comment type="similarity">
    <text evidence="2">Belongs to the AzlC family.</text>
</comment>
<dbReference type="InterPro" id="IPR011606">
    <property type="entry name" value="Brnchd-chn_aa_trnsp_permease"/>
</dbReference>
<reference evidence="9 10" key="1">
    <citation type="submission" date="2023-07" db="EMBL/GenBank/DDBJ databases">
        <title>Sequencing the genomes of 1000 actinobacteria strains.</title>
        <authorList>
            <person name="Klenk H.-P."/>
        </authorList>
    </citation>
    <scope>NUCLEOTIDE SEQUENCE [LARGE SCALE GENOMIC DNA]</scope>
    <source>
        <strain evidence="9 10">DSM 44388</strain>
    </source>
</reference>
<evidence type="ECO:0000256" key="2">
    <source>
        <dbReference type="ARBA" id="ARBA00010735"/>
    </source>
</evidence>
<accession>A0ABT9NVP8</accession>
<keyword evidence="10" id="KW-1185">Reference proteome</keyword>
<evidence type="ECO:0000256" key="3">
    <source>
        <dbReference type="ARBA" id="ARBA00022448"/>
    </source>
</evidence>
<keyword evidence="3" id="KW-0813">Transport</keyword>
<feature type="transmembrane region" description="Helical" evidence="8">
    <location>
        <begin position="12"/>
        <end position="34"/>
    </location>
</feature>
<feature type="transmembrane region" description="Helical" evidence="8">
    <location>
        <begin position="127"/>
        <end position="149"/>
    </location>
</feature>
<evidence type="ECO:0000256" key="6">
    <source>
        <dbReference type="ARBA" id="ARBA00022989"/>
    </source>
</evidence>
<protein>
    <submittedName>
        <fullName evidence="9">Branched-subunit amino acid permease</fullName>
    </submittedName>
</protein>
<evidence type="ECO:0000313" key="9">
    <source>
        <dbReference type="EMBL" id="MDP9824503.1"/>
    </source>
</evidence>
<sequence>MDEREGWRGGLLVGAGLATGSFALAMSFGAFAVLHGWPVWLTVLASAVTFSGSAQFALATALAGGGGVLTAVAGATLINLRFVPMGAATARHLRGGRLRRGLEGQAVVDGSWVAAQRDDGTLDREKLFGATLVQWPAWVVGTACGALLVPSADFARAWGLDVIFPGFFALLLLDALRQRPATIPLAALAAVLAGAACLVVPPGVALLVAALAAVPGLVAPGRVAPGPVRAR</sequence>
<feature type="transmembrane region" description="Helical" evidence="8">
    <location>
        <begin position="185"/>
        <end position="214"/>
    </location>
</feature>
<comment type="subcellular location">
    <subcellularLocation>
        <location evidence="1">Cell membrane</location>
        <topology evidence="1">Multi-pass membrane protein</topology>
    </subcellularLocation>
</comment>
<dbReference type="Proteomes" id="UP001235712">
    <property type="component" value="Unassembled WGS sequence"/>
</dbReference>
<dbReference type="PANTHER" id="PTHR34979">
    <property type="entry name" value="INNER MEMBRANE PROTEIN YGAZ"/>
    <property type="match status" value="1"/>
</dbReference>
<dbReference type="PANTHER" id="PTHR34979:SF1">
    <property type="entry name" value="INNER MEMBRANE PROTEIN YGAZ"/>
    <property type="match status" value="1"/>
</dbReference>
<dbReference type="RefSeq" id="WP_307237188.1">
    <property type="nucleotide sequence ID" value="NZ_JAUSQZ010000001.1"/>
</dbReference>
<evidence type="ECO:0000256" key="8">
    <source>
        <dbReference type="SAM" id="Phobius"/>
    </source>
</evidence>
<feature type="transmembrane region" description="Helical" evidence="8">
    <location>
        <begin position="155"/>
        <end position="173"/>
    </location>
</feature>
<keyword evidence="4" id="KW-1003">Cell membrane</keyword>
<dbReference type="EMBL" id="JAUSQZ010000001">
    <property type="protein sequence ID" value="MDP9824503.1"/>
    <property type="molecule type" value="Genomic_DNA"/>
</dbReference>
<evidence type="ECO:0000256" key="7">
    <source>
        <dbReference type="ARBA" id="ARBA00023136"/>
    </source>
</evidence>